<protein>
    <recommendedName>
        <fullName evidence="3">GTP cyclohydrolase 1 type 2 homolog</fullName>
    </recommendedName>
</protein>
<sequence>MIAQEFIDYFEQWAPKSIAEDGDPVGLQLGNPMQSVKKVMTTLDVRPEVVEEAINQKVDFIFAHHPMIFRAPHNLDLSVPQNAMYAQLIKHNIVVYGAHTNLDNVNGGMNDWLAAQLELINLEPLLTGGTHPITGERYGMGRVGELKQTMTVTEFAQYVADKFDVPGLRIVAGKDKTINRVAVLGGSGGQFYLDAIKKAADAYVTGDISYHTGHDIIANNLVAIDPGHHFESICKVKLHELFNQWQAANNWPIEIVESQLSTEPFKFMMR</sequence>
<dbReference type="PATRIC" id="fig|1423778.4.peg.1646"/>
<dbReference type="GO" id="GO:0046872">
    <property type="term" value="F:metal ion binding"/>
    <property type="evidence" value="ECO:0007669"/>
    <property type="project" value="UniProtKB-KW"/>
</dbReference>
<accession>A0A0R1RDB4</accession>
<evidence type="ECO:0000256" key="3">
    <source>
        <dbReference type="ARBA" id="ARBA00022112"/>
    </source>
</evidence>
<comment type="subunit">
    <text evidence="2">Homohexamer.</text>
</comment>
<evidence type="ECO:0000256" key="1">
    <source>
        <dbReference type="ARBA" id="ARBA00006964"/>
    </source>
</evidence>
<dbReference type="Pfam" id="PF01784">
    <property type="entry name" value="DUF34_NIF3"/>
    <property type="match status" value="1"/>
</dbReference>
<dbReference type="RefSeq" id="WP_057890520.1">
    <property type="nucleotide sequence ID" value="NZ_AZFE01000032.1"/>
</dbReference>
<proteinExistence type="inferred from homology"/>
<evidence type="ECO:0000313" key="7">
    <source>
        <dbReference type="Proteomes" id="UP000051697"/>
    </source>
</evidence>
<dbReference type="InterPro" id="IPR036069">
    <property type="entry name" value="DUF34/NIF3_sf"/>
</dbReference>
<feature type="binding site" evidence="5">
    <location>
        <position position="228"/>
    </location>
    <ligand>
        <name>a divalent metal cation</name>
        <dbReference type="ChEBI" id="CHEBI:60240"/>
        <label>1</label>
    </ligand>
</feature>
<dbReference type="Proteomes" id="UP000051697">
    <property type="component" value="Unassembled WGS sequence"/>
</dbReference>
<feature type="binding site" evidence="5">
    <location>
        <position position="103"/>
    </location>
    <ligand>
        <name>a divalent metal cation</name>
        <dbReference type="ChEBI" id="CHEBI:60240"/>
        <label>1</label>
    </ligand>
</feature>
<evidence type="ECO:0000313" key="6">
    <source>
        <dbReference type="EMBL" id="KRL54806.1"/>
    </source>
</evidence>
<reference evidence="6 7" key="1">
    <citation type="journal article" date="2015" name="Genome Announc.">
        <title>Expanding the biotechnology potential of lactobacilli through comparative genomics of 213 strains and associated genera.</title>
        <authorList>
            <person name="Sun Z."/>
            <person name="Harris H.M."/>
            <person name="McCann A."/>
            <person name="Guo C."/>
            <person name="Argimon S."/>
            <person name="Zhang W."/>
            <person name="Yang X."/>
            <person name="Jeffery I.B."/>
            <person name="Cooney J.C."/>
            <person name="Kagawa T.F."/>
            <person name="Liu W."/>
            <person name="Song Y."/>
            <person name="Salvetti E."/>
            <person name="Wrobel A."/>
            <person name="Rasinkangas P."/>
            <person name="Parkhill J."/>
            <person name="Rea M.C."/>
            <person name="O'Sullivan O."/>
            <person name="Ritari J."/>
            <person name="Douillard F.P."/>
            <person name="Paul Ross R."/>
            <person name="Yang R."/>
            <person name="Briner A.E."/>
            <person name="Felis G.E."/>
            <person name="de Vos W.M."/>
            <person name="Barrangou R."/>
            <person name="Klaenhammer T.R."/>
            <person name="Caufield P.W."/>
            <person name="Cui Y."/>
            <person name="Zhang H."/>
            <person name="O'Toole P.W."/>
        </authorList>
    </citation>
    <scope>NUCLEOTIDE SEQUENCE [LARGE SCALE GENOMIC DNA]</scope>
    <source>
        <strain evidence="6 7">DSM 15707</strain>
    </source>
</reference>
<dbReference type="PANTHER" id="PTHR13799">
    <property type="entry name" value="NGG1 INTERACTING FACTOR 3"/>
    <property type="match status" value="1"/>
</dbReference>
<gene>
    <name evidence="6" type="ORF">FC70_GL001608</name>
</gene>
<dbReference type="OrthoDB" id="9792792at2"/>
<dbReference type="STRING" id="1423778.FC70_GL001608"/>
<keyword evidence="4 5" id="KW-0479">Metal-binding</keyword>
<dbReference type="PANTHER" id="PTHR13799:SF14">
    <property type="entry name" value="GTP CYCLOHYDROLASE 1 TYPE 2 HOMOLOG"/>
    <property type="match status" value="1"/>
</dbReference>
<feature type="binding site" evidence="5">
    <location>
        <position position="231"/>
    </location>
    <ligand>
        <name>a divalent metal cation</name>
        <dbReference type="ChEBI" id="CHEBI:60240"/>
        <label>1</label>
    </ligand>
</feature>
<comment type="caution">
    <text evidence="6">The sequence shown here is derived from an EMBL/GenBank/DDBJ whole genome shotgun (WGS) entry which is preliminary data.</text>
</comment>
<dbReference type="FunFam" id="3.40.1390.30:FF:000001">
    <property type="entry name" value="GTP cyclohydrolase 1 type 2"/>
    <property type="match status" value="1"/>
</dbReference>
<feature type="binding site" evidence="5">
    <location>
        <position position="64"/>
    </location>
    <ligand>
        <name>a divalent metal cation</name>
        <dbReference type="ChEBI" id="CHEBI:60240"/>
        <label>2</label>
    </ligand>
</feature>
<evidence type="ECO:0000256" key="2">
    <source>
        <dbReference type="ARBA" id="ARBA00011643"/>
    </source>
</evidence>
<dbReference type="EMBL" id="AZFE01000032">
    <property type="protein sequence ID" value="KRL54806.1"/>
    <property type="molecule type" value="Genomic_DNA"/>
</dbReference>
<dbReference type="Gene3D" id="3.40.1390.30">
    <property type="entry name" value="NIF3 (NGG1p interacting factor 3)-like"/>
    <property type="match status" value="2"/>
</dbReference>
<dbReference type="SUPFAM" id="SSF102705">
    <property type="entry name" value="NIF3 (NGG1p interacting factor 3)-like"/>
    <property type="match status" value="1"/>
</dbReference>
<comment type="similarity">
    <text evidence="1">Belongs to the GTP cyclohydrolase I type 2/NIF3 family.</text>
</comment>
<dbReference type="NCBIfam" id="TIGR00486">
    <property type="entry name" value="YbgI_SA1388"/>
    <property type="match status" value="1"/>
</dbReference>
<evidence type="ECO:0000256" key="4">
    <source>
        <dbReference type="ARBA" id="ARBA00022723"/>
    </source>
</evidence>
<evidence type="ECO:0000256" key="5">
    <source>
        <dbReference type="PIRSR" id="PIRSR602678-1"/>
    </source>
</evidence>
<organism evidence="6 7">
    <name type="scientific">Paucilactobacillus oligofermentans DSM 15707 = LMG 22743</name>
    <dbReference type="NCBI Taxonomy" id="1423778"/>
    <lineage>
        <taxon>Bacteria</taxon>
        <taxon>Bacillati</taxon>
        <taxon>Bacillota</taxon>
        <taxon>Bacilli</taxon>
        <taxon>Lactobacillales</taxon>
        <taxon>Lactobacillaceae</taxon>
        <taxon>Paucilactobacillus</taxon>
    </lineage>
</organism>
<feature type="binding site" evidence="5">
    <location>
        <position position="65"/>
    </location>
    <ligand>
        <name>a divalent metal cation</name>
        <dbReference type="ChEBI" id="CHEBI:60240"/>
        <label>1</label>
    </ligand>
</feature>
<dbReference type="KEGG" id="lol:LACOL_0971"/>
<name>A0A0R1RDB4_9LACO</name>
<dbReference type="InterPro" id="IPR002678">
    <property type="entry name" value="DUF34/NIF3"/>
</dbReference>
<dbReference type="AlphaFoldDB" id="A0A0R1RDB4"/>
<dbReference type="GO" id="GO:0005737">
    <property type="term" value="C:cytoplasm"/>
    <property type="evidence" value="ECO:0007669"/>
    <property type="project" value="TreeGrafter"/>
</dbReference>
<keyword evidence="7" id="KW-1185">Reference proteome</keyword>